<reference evidence="2" key="1">
    <citation type="submission" date="2022-11" db="UniProtKB">
        <authorList>
            <consortium name="EnsemblMetazoa"/>
        </authorList>
    </citation>
    <scope>IDENTIFICATION</scope>
</reference>
<dbReference type="PANTHER" id="PTHR31362:SF0">
    <property type="entry name" value="EXOSTOSIN DOMAIN-CONTAINING PROTEIN-RELATED"/>
    <property type="match status" value="1"/>
</dbReference>
<evidence type="ECO:0000313" key="3">
    <source>
        <dbReference type="Proteomes" id="UP000887568"/>
    </source>
</evidence>
<dbReference type="AlphaFoldDB" id="A0A914BI43"/>
<dbReference type="Pfam" id="PF03385">
    <property type="entry name" value="STELLO"/>
    <property type="match status" value="1"/>
</dbReference>
<proteinExistence type="predicted"/>
<dbReference type="PANTHER" id="PTHR31362">
    <property type="entry name" value="GLYCOSYLTRANSFERASE STELLO1-RELATED"/>
    <property type="match status" value="1"/>
</dbReference>
<keyword evidence="3" id="KW-1185">Reference proteome</keyword>
<evidence type="ECO:0000313" key="2">
    <source>
        <dbReference type="EnsemblMetazoa" id="XP_038075531.1"/>
    </source>
</evidence>
<keyword evidence="1" id="KW-0812">Transmembrane</keyword>
<keyword evidence="1" id="KW-0472">Membrane</keyword>
<evidence type="ECO:0000256" key="1">
    <source>
        <dbReference type="SAM" id="Phobius"/>
    </source>
</evidence>
<accession>A0A914BI43</accession>
<dbReference type="EnsemblMetazoa" id="XM_038219603.1">
    <property type="protein sequence ID" value="XP_038075531.1"/>
    <property type="gene ID" value="LOC119743218"/>
</dbReference>
<protein>
    <submittedName>
        <fullName evidence="2">Uncharacterized protein</fullName>
    </submittedName>
</protein>
<dbReference type="OMA" id="HIWPRGF"/>
<dbReference type="Proteomes" id="UP000887568">
    <property type="component" value="Unplaced"/>
</dbReference>
<organism evidence="2 3">
    <name type="scientific">Patiria miniata</name>
    <name type="common">Bat star</name>
    <name type="synonym">Asterina miniata</name>
    <dbReference type="NCBI Taxonomy" id="46514"/>
    <lineage>
        <taxon>Eukaryota</taxon>
        <taxon>Metazoa</taxon>
        <taxon>Echinodermata</taxon>
        <taxon>Eleutherozoa</taxon>
        <taxon>Asterozoa</taxon>
        <taxon>Asteroidea</taxon>
        <taxon>Valvatacea</taxon>
        <taxon>Valvatida</taxon>
        <taxon>Asterinidae</taxon>
        <taxon>Patiria</taxon>
    </lineage>
</organism>
<dbReference type="RefSeq" id="XP_038075531.1">
    <property type="nucleotide sequence ID" value="XM_038219603.1"/>
</dbReference>
<keyword evidence="1" id="KW-1133">Transmembrane helix</keyword>
<dbReference type="GeneID" id="119743218"/>
<name>A0A914BI43_PATMI</name>
<dbReference type="InterPro" id="IPR005049">
    <property type="entry name" value="STL-like"/>
</dbReference>
<dbReference type="OrthoDB" id="408493at2759"/>
<sequence length="472" mass="53916">MGCGKSLKMKPPNNCCRNVHTWVVILIVLLAGLLIYVLQDRQLTVLSNTGLFRDEETTGQQCRPSPHIQGATGRVYQLSKARTYEGRRELAPATSTSCKPYSARAGRRCDRWIVVTTIHPSTPILRKISSLSGWCMVVVADKKGPVSMDIPNVDYLDVVQQESCGYQICRLLPWNHFGRKNIGYLYAIEHGAEMIYDTDDDNQPLFDELPAFDNVGYSKQLHVAGHLWNPYPQFGANTKMWPRGFPLSRITDPATKRVDVINGTVAARRAGVVQFLAQHDPDIDAIYRLTNELPYEFDPAPRRLFVPERVMSPYNAQATLHAHQAFWGLLLPVSVHGRVSDIWRSYFTQRLLWDIGMQVAFHSPFVVQYRNPHNYMADFDSEMDLYYKAETLVKFLQEWTPEKSSTSLQQKLLDLAIRLYEFDFFGVQDVTLTEAWIQDLQCLGYKFPLHPSLITQKSLVDDEALSATYLPF</sequence>
<feature type="transmembrane region" description="Helical" evidence="1">
    <location>
        <begin position="21"/>
        <end position="38"/>
    </location>
</feature>